<organism evidence="9 10">
    <name type="scientific">Elizabethkingia anophelis NUHP1</name>
    <dbReference type="NCBI Taxonomy" id="1338011"/>
    <lineage>
        <taxon>Bacteria</taxon>
        <taxon>Pseudomonadati</taxon>
        <taxon>Bacteroidota</taxon>
        <taxon>Flavobacteriia</taxon>
        <taxon>Flavobacteriales</taxon>
        <taxon>Weeksellaceae</taxon>
        <taxon>Elizabethkingia</taxon>
    </lineage>
</organism>
<evidence type="ECO:0000313" key="9">
    <source>
        <dbReference type="EMBL" id="AIL47400.1"/>
    </source>
</evidence>
<feature type="domain" description="Outer membrane protein beta-barrel" evidence="8">
    <location>
        <begin position="295"/>
        <end position="734"/>
    </location>
</feature>
<keyword evidence="6" id="KW-0472">Membrane</keyword>
<evidence type="ECO:0000256" key="2">
    <source>
        <dbReference type="ARBA" id="ARBA00022448"/>
    </source>
</evidence>
<dbReference type="PANTHER" id="PTHR30069:SF29">
    <property type="entry name" value="HEMOGLOBIN AND HEMOGLOBIN-HAPTOGLOBIN-BINDING PROTEIN 1-RELATED"/>
    <property type="match status" value="1"/>
</dbReference>
<dbReference type="InterPro" id="IPR041700">
    <property type="entry name" value="OMP_b-brl_3"/>
</dbReference>
<reference evidence="9" key="1">
    <citation type="journal article" date="2013" name="Lancet">
        <title>First case of E anophelis outbreak in an intensive-care unit.</title>
        <authorList>
            <person name="Teo J."/>
            <person name="Tan S.Y."/>
            <person name="Tay M."/>
            <person name="Ding Y."/>
            <person name="Kjelleberg S."/>
            <person name="Givskov M."/>
            <person name="Lin R.T."/>
            <person name="Yang L."/>
        </authorList>
    </citation>
    <scope>NUCLEOTIDE SEQUENCE [LARGE SCALE GENOMIC DNA]</scope>
    <source>
        <strain evidence="9">NUHP1</strain>
    </source>
</reference>
<evidence type="ECO:0000259" key="8">
    <source>
        <dbReference type="Pfam" id="PF14905"/>
    </source>
</evidence>
<dbReference type="SUPFAM" id="SSF56935">
    <property type="entry name" value="Porins"/>
    <property type="match status" value="1"/>
</dbReference>
<dbReference type="GO" id="GO:0015344">
    <property type="term" value="F:siderophore uptake transmembrane transporter activity"/>
    <property type="evidence" value="ECO:0007669"/>
    <property type="project" value="TreeGrafter"/>
</dbReference>
<name>A0A077EPA4_9FLAO</name>
<dbReference type="eggNOG" id="COG1629">
    <property type="taxonomic scope" value="Bacteria"/>
</dbReference>
<keyword evidence="7" id="KW-0998">Cell outer membrane</keyword>
<keyword evidence="3" id="KW-1134">Transmembrane beta strand</keyword>
<dbReference type="PANTHER" id="PTHR30069">
    <property type="entry name" value="TONB-DEPENDENT OUTER MEMBRANE RECEPTOR"/>
    <property type="match status" value="1"/>
</dbReference>
<dbReference type="GO" id="GO:0009279">
    <property type="term" value="C:cell outer membrane"/>
    <property type="evidence" value="ECO:0007669"/>
    <property type="project" value="UniProtKB-SubCell"/>
</dbReference>
<dbReference type="Gene3D" id="2.40.170.20">
    <property type="entry name" value="TonB-dependent receptor, beta-barrel domain"/>
    <property type="match status" value="1"/>
</dbReference>
<dbReference type="Proteomes" id="UP000028933">
    <property type="component" value="Chromosome"/>
</dbReference>
<dbReference type="RefSeq" id="WP_024565637.1">
    <property type="nucleotide sequence ID" value="NZ_CP007547.1"/>
</dbReference>
<gene>
    <name evidence="9" type="ORF">BD94_3625</name>
</gene>
<dbReference type="AlphaFoldDB" id="A0A077EPA4"/>
<keyword evidence="5" id="KW-0732">Signal</keyword>
<dbReference type="InterPro" id="IPR039426">
    <property type="entry name" value="TonB-dep_rcpt-like"/>
</dbReference>
<proteinExistence type="predicted"/>
<comment type="subcellular location">
    <subcellularLocation>
        <location evidence="1">Cell outer membrane</location>
        <topology evidence="1">Multi-pass membrane protein</topology>
    </subcellularLocation>
</comment>
<keyword evidence="4" id="KW-0812">Transmembrane</keyword>
<dbReference type="HOGENOM" id="CLU_017617_1_1_10"/>
<evidence type="ECO:0000256" key="6">
    <source>
        <dbReference type="ARBA" id="ARBA00023136"/>
    </source>
</evidence>
<dbReference type="Gene3D" id="2.170.130.10">
    <property type="entry name" value="TonB-dependent receptor, plug domain"/>
    <property type="match status" value="1"/>
</dbReference>
<accession>A0A077EPA4</accession>
<protein>
    <submittedName>
        <fullName evidence="9">TonB-dependent receptor</fullName>
    </submittedName>
</protein>
<dbReference type="InterPro" id="IPR037066">
    <property type="entry name" value="Plug_dom_sf"/>
</dbReference>
<dbReference type="STRING" id="1338011.BD94_3625"/>
<keyword evidence="2" id="KW-0813">Transport</keyword>
<evidence type="ECO:0000313" key="10">
    <source>
        <dbReference type="Proteomes" id="UP000028933"/>
    </source>
</evidence>
<evidence type="ECO:0000256" key="1">
    <source>
        <dbReference type="ARBA" id="ARBA00004571"/>
    </source>
</evidence>
<dbReference type="KEGG" id="eao:BD94_3625"/>
<dbReference type="GO" id="GO:0044718">
    <property type="term" value="P:siderophore transmembrane transport"/>
    <property type="evidence" value="ECO:0007669"/>
    <property type="project" value="TreeGrafter"/>
</dbReference>
<reference evidence="9" key="2">
    <citation type="journal article" date="2015" name="Genome Biol. Evol.">
        <title>Complete Genome Sequence and Transcriptomic Analysis of the Novel Pathogen Elizabethkingia anophelis in Response to Oxidative Stress.</title>
        <authorList>
            <person name="Li Y."/>
            <person name="Liu Y."/>
            <person name="Chew S.C."/>
            <person name="Tay M."/>
            <person name="Salido M.M."/>
            <person name="Teo J."/>
            <person name="Lauro F.M."/>
            <person name="Givskov M."/>
            <person name="Yang L."/>
        </authorList>
    </citation>
    <scope>NUCLEOTIDE SEQUENCE</scope>
    <source>
        <strain evidence="9">NUHP1</strain>
    </source>
</reference>
<evidence type="ECO:0000256" key="5">
    <source>
        <dbReference type="ARBA" id="ARBA00022729"/>
    </source>
</evidence>
<evidence type="ECO:0000256" key="3">
    <source>
        <dbReference type="ARBA" id="ARBA00022452"/>
    </source>
</evidence>
<dbReference type="InterPro" id="IPR036942">
    <property type="entry name" value="Beta-barrel_TonB_sf"/>
</dbReference>
<dbReference type="Pfam" id="PF14905">
    <property type="entry name" value="OMP_b-brl_3"/>
    <property type="match status" value="1"/>
</dbReference>
<evidence type="ECO:0000256" key="7">
    <source>
        <dbReference type="ARBA" id="ARBA00023237"/>
    </source>
</evidence>
<evidence type="ECO:0000256" key="4">
    <source>
        <dbReference type="ARBA" id="ARBA00022692"/>
    </source>
</evidence>
<sequence>MKRLIFSIGILGSILVTAQQTKKDTASTKKIEEVTLTKKVFQKKTDRFVYDVAASPVAKGNTAFNLLKETPLVSSTDDKTLRIAGKSNAVIYINGRKTQMDADGLVAFLKNTPAENIQKIEVITMPGSEFQVESSDGIINIILKKRTDNGLNGNLRMANNQGYYNNPSAGVSINYRKNKLGISSSINTNDYTQRQYYILRNGNSTSNNQSEGGMSDPNKGIGGYLNIDYALTEKSNLALSYNTRYNKSFNSVSNLFNTLKVQDKNGDWQTGYNMTKNHENAQSYNNSVNLNYELKTDSLGSKLNLNAAYFNYHRGQNSTNTTLDADQYGNTYSTSKRIIQATPQMINNFSGMVDYIKKFKNDFTISVGGNYSNTKTDNDTKTTTYKRDPLTPTNYNITDTPNHFIYTENIYAVYMTFDKKFSDKFSGKVGARYEITNSLGTSDNAQTPEYKRIERNYNNLLPYLSLNYAINKDHNLSYSFSSRMRRPSFWELNPVKEYLTDFNYVQNNPFVKASSVYNQELTYMYKNSYFIIIGHKYIKDVLNQIPLQGYPVHPDGTVGTQNVLRYIRTNFGDKQELSAMFGIQKSFFNQYWTTSFNIGMQRNINNGTLSVDPTTGDSFQDAEKKPITYVNNIKSNSLLIQTNNTFRLDKAKTWYLGVNYFFVDKQQIELGQLKALSSLDVNIKKLWNDWTFALEVRDLLRTNKVVITDPQSNGNFNYVNQNGYQQQLELSITYNFGNKKVKKMRDIESANDAIKNRTR</sequence>
<dbReference type="EMBL" id="CP007547">
    <property type="protein sequence ID" value="AIL47400.1"/>
    <property type="molecule type" value="Genomic_DNA"/>
</dbReference>
<keyword evidence="9" id="KW-0675">Receptor</keyword>